<dbReference type="AlphaFoldDB" id="A0A0C9X7X5"/>
<keyword evidence="3" id="KW-1185">Reference proteome</keyword>
<reference evidence="3" key="2">
    <citation type="submission" date="2015-01" db="EMBL/GenBank/DDBJ databases">
        <title>Evolutionary Origins and Diversification of the Mycorrhizal Mutualists.</title>
        <authorList>
            <consortium name="DOE Joint Genome Institute"/>
            <consortium name="Mycorrhizal Genomics Consortium"/>
            <person name="Kohler A."/>
            <person name="Kuo A."/>
            <person name="Nagy L.G."/>
            <person name="Floudas D."/>
            <person name="Copeland A."/>
            <person name="Barry K.W."/>
            <person name="Cichocki N."/>
            <person name="Veneault-Fourrey C."/>
            <person name="LaButti K."/>
            <person name="Lindquist E.A."/>
            <person name="Lipzen A."/>
            <person name="Lundell T."/>
            <person name="Morin E."/>
            <person name="Murat C."/>
            <person name="Riley R."/>
            <person name="Ohm R."/>
            <person name="Sun H."/>
            <person name="Tunlid A."/>
            <person name="Henrissat B."/>
            <person name="Grigoriev I.V."/>
            <person name="Hibbett D.S."/>
            <person name="Martin F."/>
        </authorList>
    </citation>
    <scope>NUCLEOTIDE SEQUENCE [LARGE SCALE GENOMIC DNA]</scope>
    <source>
        <strain evidence="3">LaAM-08-1</strain>
    </source>
</reference>
<dbReference type="HOGENOM" id="CLU_2886149_0_0_1"/>
<evidence type="ECO:0000313" key="2">
    <source>
        <dbReference type="EMBL" id="KIJ93726.1"/>
    </source>
</evidence>
<sequence length="63" mass="7170">MPGCFVHIDLYEVRRSATTRPTHTRNQTPGISLKCRGGGTALRTSGIPTAFESKRRNFPRRRR</sequence>
<protein>
    <submittedName>
        <fullName evidence="2">Uncharacterized protein</fullName>
    </submittedName>
</protein>
<name>A0A0C9X7X5_9AGAR</name>
<dbReference type="Proteomes" id="UP000054477">
    <property type="component" value="Unassembled WGS sequence"/>
</dbReference>
<reference evidence="2 3" key="1">
    <citation type="submission" date="2014-04" db="EMBL/GenBank/DDBJ databases">
        <authorList>
            <consortium name="DOE Joint Genome Institute"/>
            <person name="Kuo A."/>
            <person name="Kohler A."/>
            <person name="Nagy L.G."/>
            <person name="Floudas D."/>
            <person name="Copeland A."/>
            <person name="Barry K.W."/>
            <person name="Cichocki N."/>
            <person name="Veneault-Fourrey C."/>
            <person name="LaButti K."/>
            <person name="Lindquist E.A."/>
            <person name="Lipzen A."/>
            <person name="Lundell T."/>
            <person name="Morin E."/>
            <person name="Murat C."/>
            <person name="Sun H."/>
            <person name="Tunlid A."/>
            <person name="Henrissat B."/>
            <person name="Grigoriev I.V."/>
            <person name="Hibbett D.S."/>
            <person name="Martin F."/>
            <person name="Nordberg H.P."/>
            <person name="Cantor M.N."/>
            <person name="Hua S.X."/>
        </authorList>
    </citation>
    <scope>NUCLEOTIDE SEQUENCE [LARGE SCALE GENOMIC DNA]</scope>
    <source>
        <strain evidence="2 3">LaAM-08-1</strain>
    </source>
</reference>
<dbReference type="EMBL" id="KN838828">
    <property type="protein sequence ID" value="KIJ93726.1"/>
    <property type="molecule type" value="Genomic_DNA"/>
</dbReference>
<gene>
    <name evidence="2" type="ORF">K443DRAFT_684268</name>
</gene>
<organism evidence="2 3">
    <name type="scientific">Laccaria amethystina LaAM-08-1</name>
    <dbReference type="NCBI Taxonomy" id="1095629"/>
    <lineage>
        <taxon>Eukaryota</taxon>
        <taxon>Fungi</taxon>
        <taxon>Dikarya</taxon>
        <taxon>Basidiomycota</taxon>
        <taxon>Agaricomycotina</taxon>
        <taxon>Agaricomycetes</taxon>
        <taxon>Agaricomycetidae</taxon>
        <taxon>Agaricales</taxon>
        <taxon>Agaricineae</taxon>
        <taxon>Hydnangiaceae</taxon>
        <taxon>Laccaria</taxon>
    </lineage>
</organism>
<accession>A0A0C9X7X5</accession>
<evidence type="ECO:0000313" key="3">
    <source>
        <dbReference type="Proteomes" id="UP000054477"/>
    </source>
</evidence>
<feature type="compositionally biased region" description="Polar residues" evidence="1">
    <location>
        <begin position="19"/>
        <end position="30"/>
    </location>
</feature>
<feature type="region of interest" description="Disordered" evidence="1">
    <location>
        <begin position="19"/>
        <end position="63"/>
    </location>
</feature>
<evidence type="ECO:0000256" key="1">
    <source>
        <dbReference type="SAM" id="MobiDB-lite"/>
    </source>
</evidence>
<proteinExistence type="predicted"/>